<evidence type="ECO:0000313" key="3">
    <source>
        <dbReference type="Proteomes" id="UP000625682"/>
    </source>
</evidence>
<evidence type="ECO:0000313" key="2">
    <source>
        <dbReference type="EMBL" id="GGJ54711.1"/>
    </source>
</evidence>
<protein>
    <submittedName>
        <fullName evidence="2">Uncharacterized protein</fullName>
    </submittedName>
</protein>
<sequence>MANNPAFAPVTTSATALPLLVVSQLPTNALSVVVEPLLPSPLPASEGDGESVEADESVPPLADPPSDPPSPLHPASSSTAATPAAEATPALRASTRAYVTEVTGKLPTSSR</sequence>
<proteinExistence type="predicted"/>
<gene>
    <name evidence="2" type="ORF">GCM10012282_59810</name>
</gene>
<comment type="caution">
    <text evidence="2">The sequence shown here is derived from an EMBL/GenBank/DDBJ whole genome shotgun (WGS) entry which is preliminary data.</text>
</comment>
<evidence type="ECO:0000256" key="1">
    <source>
        <dbReference type="SAM" id="MobiDB-lite"/>
    </source>
</evidence>
<reference evidence="2" key="1">
    <citation type="journal article" date="2014" name="Int. J. Syst. Evol. Microbiol.">
        <title>Complete genome sequence of Corynebacterium casei LMG S-19264T (=DSM 44701T), isolated from a smear-ripened cheese.</title>
        <authorList>
            <consortium name="US DOE Joint Genome Institute (JGI-PGF)"/>
            <person name="Walter F."/>
            <person name="Albersmeier A."/>
            <person name="Kalinowski J."/>
            <person name="Ruckert C."/>
        </authorList>
    </citation>
    <scope>NUCLEOTIDE SEQUENCE</scope>
    <source>
        <strain evidence="2">CGMCC 4.7272</strain>
    </source>
</reference>
<feature type="region of interest" description="Disordered" evidence="1">
    <location>
        <begin position="38"/>
        <end position="111"/>
    </location>
</feature>
<feature type="compositionally biased region" description="Acidic residues" evidence="1">
    <location>
        <begin position="47"/>
        <end position="56"/>
    </location>
</feature>
<feature type="compositionally biased region" description="Pro residues" evidence="1">
    <location>
        <begin position="61"/>
        <end position="72"/>
    </location>
</feature>
<dbReference type="Proteomes" id="UP000625682">
    <property type="component" value="Unassembled WGS sequence"/>
</dbReference>
<feature type="compositionally biased region" description="Low complexity" evidence="1">
    <location>
        <begin position="73"/>
        <end position="95"/>
    </location>
</feature>
<reference evidence="2" key="2">
    <citation type="submission" date="2020-09" db="EMBL/GenBank/DDBJ databases">
        <authorList>
            <person name="Sun Q."/>
            <person name="Zhou Y."/>
        </authorList>
    </citation>
    <scope>NUCLEOTIDE SEQUENCE</scope>
    <source>
        <strain evidence="2">CGMCC 4.7272</strain>
    </source>
</reference>
<organism evidence="2 3">
    <name type="scientific">Streptomyces lacrimifluminis</name>
    <dbReference type="NCBI Taxonomy" id="1500077"/>
    <lineage>
        <taxon>Bacteria</taxon>
        <taxon>Bacillati</taxon>
        <taxon>Actinomycetota</taxon>
        <taxon>Actinomycetes</taxon>
        <taxon>Kitasatosporales</taxon>
        <taxon>Streptomycetaceae</taxon>
        <taxon>Streptomyces</taxon>
    </lineage>
</organism>
<accession>A0A917LAH9</accession>
<dbReference type="AlphaFoldDB" id="A0A917LAH9"/>
<name>A0A917LAH9_9ACTN</name>
<keyword evidence="3" id="KW-1185">Reference proteome</keyword>
<dbReference type="EMBL" id="BMMU01000024">
    <property type="protein sequence ID" value="GGJ54711.1"/>
    <property type="molecule type" value="Genomic_DNA"/>
</dbReference>